<dbReference type="EMBL" id="CADEBD010000282">
    <property type="protein sequence ID" value="CAB3228428.1"/>
    <property type="molecule type" value="Genomic_DNA"/>
</dbReference>
<dbReference type="EMBL" id="CADEBC010000062">
    <property type="protein sequence ID" value="CAB3221212.1"/>
    <property type="molecule type" value="Genomic_DNA"/>
</dbReference>
<dbReference type="Proteomes" id="UP000494256">
    <property type="component" value="Unassembled WGS sequence"/>
</dbReference>
<dbReference type="OrthoDB" id="6993484at2759"/>
<evidence type="ECO:0000313" key="1">
    <source>
        <dbReference type="EMBL" id="CAB3221212.1"/>
    </source>
</evidence>
<comment type="caution">
    <text evidence="1">The sequence shown here is derived from an EMBL/GenBank/DDBJ whole genome shotgun (WGS) entry which is preliminary data.</text>
</comment>
<protein>
    <submittedName>
        <fullName evidence="1">Uncharacterized protein</fullName>
    </submittedName>
</protein>
<evidence type="ECO:0000313" key="4">
    <source>
        <dbReference type="Proteomes" id="UP000494256"/>
    </source>
</evidence>
<organism evidence="1 3">
    <name type="scientific">Arctia plantaginis</name>
    <name type="common">Wood tiger moth</name>
    <name type="synonym">Phalaena plantaginis</name>
    <dbReference type="NCBI Taxonomy" id="874455"/>
    <lineage>
        <taxon>Eukaryota</taxon>
        <taxon>Metazoa</taxon>
        <taxon>Ecdysozoa</taxon>
        <taxon>Arthropoda</taxon>
        <taxon>Hexapoda</taxon>
        <taxon>Insecta</taxon>
        <taxon>Pterygota</taxon>
        <taxon>Neoptera</taxon>
        <taxon>Endopterygota</taxon>
        <taxon>Lepidoptera</taxon>
        <taxon>Glossata</taxon>
        <taxon>Ditrysia</taxon>
        <taxon>Noctuoidea</taxon>
        <taxon>Erebidae</taxon>
        <taxon>Arctiinae</taxon>
        <taxon>Arctia</taxon>
    </lineage>
</organism>
<keyword evidence="3" id="KW-1185">Reference proteome</keyword>
<dbReference type="Proteomes" id="UP000494106">
    <property type="component" value="Unassembled WGS sequence"/>
</dbReference>
<gene>
    <name evidence="2" type="ORF">APLA_LOCUS3557</name>
    <name evidence="1" type="ORF">APLA_LOCUS508</name>
</gene>
<evidence type="ECO:0000313" key="2">
    <source>
        <dbReference type="EMBL" id="CAB3228428.1"/>
    </source>
</evidence>
<evidence type="ECO:0000313" key="3">
    <source>
        <dbReference type="Proteomes" id="UP000494106"/>
    </source>
</evidence>
<accession>A0A8S0YPT5</accession>
<sequence length="202" mass="22979">MATRRTTSKKAAELAEKEPPEVALAAIVSYKKQKEVNDFINFLLGALDRNANWLNTVVGRQKNFRCALLVGAGPNRFQLQEIIYPTYEEEITLEVEMKESEDHDKVAIAALVQMSNLDEENLLKFMKTRINENSMLREDIVQGKTLGISFAILKPFAEKQYRVTERIAIGSSLKSVVPIKKRRKDEKLLAGPPLKKTRKVVY</sequence>
<name>A0A8S0YPT5_ARCPL</name>
<reference evidence="3 4" key="1">
    <citation type="submission" date="2020-04" db="EMBL/GenBank/DDBJ databases">
        <authorList>
            <person name="Wallbank WR R."/>
            <person name="Pardo Diaz C."/>
            <person name="Kozak K."/>
            <person name="Martin S."/>
            <person name="Jiggins C."/>
            <person name="Moest M."/>
            <person name="Warren A I."/>
            <person name="Byers J.R.P. K."/>
            <person name="Montejo-Kovacevich G."/>
            <person name="Yen C E."/>
        </authorList>
    </citation>
    <scope>NUCLEOTIDE SEQUENCE [LARGE SCALE GENOMIC DNA]</scope>
</reference>
<dbReference type="AlphaFoldDB" id="A0A8S0YPT5"/>
<proteinExistence type="predicted"/>